<proteinExistence type="predicted"/>
<sequence length="195" mass="22942">MERIPCPENALESFQALFRDTKVIIEVVGNCEESNVKPNMDRQICASGSCIHQRKLHGTHKSNQMKNQLRRKEKEVALWKLRYQLKRQKESPKADINIQRSQREHLIKWWSKRAIAKVQNDTLKQSFRTWRQSHHVNQTELPQSRNKVQEALRTTRMFADSFGSFQREIQANIFAFSECINKLANVSKAKVSYQC</sequence>
<protein>
    <submittedName>
        <fullName evidence="1">AlNc14C632G12301 protein</fullName>
    </submittedName>
</protein>
<accession>F0X1J8</accession>
<dbReference type="EMBL" id="FR824637">
    <property type="protein sequence ID" value="CCA27688.1"/>
    <property type="molecule type" value="Genomic_DNA"/>
</dbReference>
<reference evidence="1" key="1">
    <citation type="journal article" date="2011" name="PLoS Biol.">
        <title>Gene gain and loss during evolution of obligate parasitism in the white rust pathogen of Arabidopsis thaliana.</title>
        <authorList>
            <person name="Kemen E."/>
            <person name="Gardiner A."/>
            <person name="Schultz-Larsen T."/>
            <person name="Kemen A.C."/>
            <person name="Balmuth A.L."/>
            <person name="Robert-Seilaniantz A."/>
            <person name="Bailey K."/>
            <person name="Holub E."/>
            <person name="Studholme D.J."/>
            <person name="Maclean D."/>
            <person name="Jones J.D."/>
        </authorList>
    </citation>
    <scope>NUCLEOTIDE SEQUENCE</scope>
</reference>
<gene>
    <name evidence="1" type="primary">AlNc14C632G12301</name>
    <name evidence="1" type="ORF">ALNC14_138320</name>
</gene>
<dbReference type="AlphaFoldDB" id="F0X1J8"/>
<name>F0X1J8_9STRA</name>
<organism evidence="1">
    <name type="scientific">Albugo laibachii Nc14</name>
    <dbReference type="NCBI Taxonomy" id="890382"/>
    <lineage>
        <taxon>Eukaryota</taxon>
        <taxon>Sar</taxon>
        <taxon>Stramenopiles</taxon>
        <taxon>Oomycota</taxon>
        <taxon>Peronosporomycetes</taxon>
        <taxon>Albuginales</taxon>
        <taxon>Albuginaceae</taxon>
        <taxon>Albugo</taxon>
    </lineage>
</organism>
<evidence type="ECO:0000313" key="1">
    <source>
        <dbReference type="EMBL" id="CCA27688.1"/>
    </source>
</evidence>
<dbReference type="HOGENOM" id="CLU_1398633_0_0_1"/>
<reference evidence="1" key="2">
    <citation type="submission" date="2011-02" db="EMBL/GenBank/DDBJ databases">
        <authorList>
            <person name="MacLean D."/>
        </authorList>
    </citation>
    <scope>NUCLEOTIDE SEQUENCE</scope>
</reference>